<accession>A0A7S1AN21</accession>
<feature type="domain" description="MSP" evidence="1">
    <location>
        <begin position="15"/>
        <end position="139"/>
    </location>
</feature>
<evidence type="ECO:0000259" key="1">
    <source>
        <dbReference type="PROSITE" id="PS50202"/>
    </source>
</evidence>
<dbReference type="InterPro" id="IPR000535">
    <property type="entry name" value="MSP_dom"/>
</dbReference>
<dbReference type="Pfam" id="PF00635">
    <property type="entry name" value="Motile_Sperm"/>
    <property type="match status" value="1"/>
</dbReference>
<gene>
    <name evidence="2" type="ORF">NSCI0253_LOCUS34136</name>
</gene>
<dbReference type="AlphaFoldDB" id="A0A7S1AN21"/>
<dbReference type="InterPro" id="IPR013783">
    <property type="entry name" value="Ig-like_fold"/>
</dbReference>
<sequence>MSGWFRSRAEGTRALVEVSPSKRLTFITPESFDEVVPRPISSLTVTNVVDCTVNVQVQVTATAFYTVRPARCTLQPGQVQEVSITIRSSRYNARRDVFRVQASVPRTSMAARSSTVFAKGGVQFSNGVVQSHTLGVCVKRGAATNAGRCLPLLNILRRVVWCAAFTRKGQAMKRQDEQSPSVRLVEPPQVEPVASSEKVGRELSRASKAVMAWQEGALLFGFMKLILCPCTTPAVNDQEMEVGVSELAMGDGAAQAAVGVLEQADIALMMVGTGAPVRSTTASEEDLAQMVRAARASQGPQNRRSLSG</sequence>
<organism evidence="2">
    <name type="scientific">Noctiluca scintillans</name>
    <name type="common">Sea sparkle</name>
    <name type="synonym">Red tide dinoflagellate</name>
    <dbReference type="NCBI Taxonomy" id="2966"/>
    <lineage>
        <taxon>Eukaryota</taxon>
        <taxon>Sar</taxon>
        <taxon>Alveolata</taxon>
        <taxon>Dinophyceae</taxon>
        <taxon>Noctilucales</taxon>
        <taxon>Noctilucaceae</taxon>
        <taxon>Noctiluca</taxon>
    </lineage>
</organism>
<dbReference type="EMBL" id="HBFQ01047844">
    <property type="protein sequence ID" value="CAD8859782.1"/>
    <property type="molecule type" value="Transcribed_RNA"/>
</dbReference>
<dbReference type="SUPFAM" id="SSF49354">
    <property type="entry name" value="PapD-like"/>
    <property type="match status" value="1"/>
</dbReference>
<proteinExistence type="predicted"/>
<reference evidence="2" key="1">
    <citation type="submission" date="2021-01" db="EMBL/GenBank/DDBJ databases">
        <authorList>
            <person name="Corre E."/>
            <person name="Pelletier E."/>
            <person name="Niang G."/>
            <person name="Scheremetjew M."/>
            <person name="Finn R."/>
            <person name="Kale V."/>
            <person name="Holt S."/>
            <person name="Cochrane G."/>
            <person name="Meng A."/>
            <person name="Brown T."/>
            <person name="Cohen L."/>
        </authorList>
    </citation>
    <scope>NUCLEOTIDE SEQUENCE</scope>
</reference>
<protein>
    <recommendedName>
        <fullName evidence="1">MSP domain-containing protein</fullName>
    </recommendedName>
</protein>
<dbReference type="InterPro" id="IPR008962">
    <property type="entry name" value="PapD-like_sf"/>
</dbReference>
<name>A0A7S1AN21_NOCSC</name>
<evidence type="ECO:0000313" key="2">
    <source>
        <dbReference type="EMBL" id="CAD8859782.1"/>
    </source>
</evidence>
<dbReference type="PROSITE" id="PS50202">
    <property type="entry name" value="MSP"/>
    <property type="match status" value="1"/>
</dbReference>
<dbReference type="Gene3D" id="2.60.40.10">
    <property type="entry name" value="Immunoglobulins"/>
    <property type="match status" value="1"/>
</dbReference>